<keyword evidence="7" id="KW-1015">Disulfide bond</keyword>
<dbReference type="AlphaFoldDB" id="A0A6P5J6B2"/>
<evidence type="ECO:0000259" key="10">
    <source>
        <dbReference type="Pfam" id="PF00021"/>
    </source>
</evidence>
<evidence type="ECO:0000256" key="8">
    <source>
        <dbReference type="ARBA" id="ARBA00023180"/>
    </source>
</evidence>
<dbReference type="InterPro" id="IPR016054">
    <property type="entry name" value="LY6_UPA_recep-like"/>
</dbReference>
<keyword evidence="6 9" id="KW-0732">Signal</keyword>
<keyword evidence="11" id="KW-1185">Reference proteome</keyword>
<comment type="function">
    <text evidence="1">May have a role in hematopoietic cell differentiation.</text>
</comment>
<evidence type="ECO:0000256" key="9">
    <source>
        <dbReference type="SAM" id="SignalP"/>
    </source>
</evidence>
<dbReference type="PANTHER" id="PTHR14909">
    <property type="entry name" value="LYMPHOCYTE ANTIGEN 6 COMPLEX LOCUS PROTEIN G5C"/>
    <property type="match status" value="1"/>
</dbReference>
<feature type="domain" description="UPAR/Ly6" evidence="10">
    <location>
        <begin position="33"/>
        <end position="115"/>
    </location>
</feature>
<evidence type="ECO:0000256" key="1">
    <source>
        <dbReference type="ARBA" id="ARBA00002009"/>
    </source>
</evidence>
<dbReference type="Pfam" id="PF00021">
    <property type="entry name" value="UPAR_LY6"/>
    <property type="match status" value="1"/>
</dbReference>
<evidence type="ECO:0000256" key="5">
    <source>
        <dbReference type="ARBA" id="ARBA00022525"/>
    </source>
</evidence>
<dbReference type="KEGG" id="pcw:110199307"/>
<evidence type="ECO:0000256" key="6">
    <source>
        <dbReference type="ARBA" id="ARBA00022729"/>
    </source>
</evidence>
<evidence type="ECO:0000256" key="4">
    <source>
        <dbReference type="ARBA" id="ARBA00015330"/>
    </source>
</evidence>
<evidence type="ECO:0000313" key="11">
    <source>
        <dbReference type="Proteomes" id="UP000515140"/>
    </source>
</evidence>
<comment type="subcellular location">
    <subcellularLocation>
        <location evidence="2">Secreted</location>
    </subcellularLocation>
</comment>
<sequence length="159" mass="17298">MRAIIFMGVLLNLALGANLHLNPRLPSLYPKLLRCYRCILETKELGCVLGSDICLTAKGGGCLTTIIHCGSKDEVIVSDCRAKDRLSECSLSLASPVPGLWVSSRCCLEPLCNSPPLRDQTLLQNQDKNTSVVLDFLIPIPTSKITTTHSPTKPLNQPN</sequence>
<comment type="subunit">
    <text evidence="3">Forms oligomers.</text>
</comment>
<dbReference type="CTD" id="80741"/>
<dbReference type="PANTHER" id="PTHR14909:SF6">
    <property type="entry name" value="LYMPHOCYTE ANTIGEN 6 COMPLEX LOCUS PROTEIN G5C"/>
    <property type="match status" value="1"/>
</dbReference>
<dbReference type="InParanoid" id="A0A6P5J6B2"/>
<dbReference type="FunCoup" id="A0A6P5J6B2">
    <property type="interactions" value="5"/>
</dbReference>
<evidence type="ECO:0000256" key="3">
    <source>
        <dbReference type="ARBA" id="ARBA00011815"/>
    </source>
</evidence>
<organism evidence="11 12">
    <name type="scientific">Phascolarctos cinereus</name>
    <name type="common">Koala</name>
    <dbReference type="NCBI Taxonomy" id="38626"/>
    <lineage>
        <taxon>Eukaryota</taxon>
        <taxon>Metazoa</taxon>
        <taxon>Chordata</taxon>
        <taxon>Craniata</taxon>
        <taxon>Vertebrata</taxon>
        <taxon>Euteleostomi</taxon>
        <taxon>Mammalia</taxon>
        <taxon>Metatheria</taxon>
        <taxon>Diprotodontia</taxon>
        <taxon>Phascolarctidae</taxon>
        <taxon>Phascolarctos</taxon>
    </lineage>
</organism>
<dbReference type="GO" id="GO:0009897">
    <property type="term" value="C:external side of plasma membrane"/>
    <property type="evidence" value="ECO:0007669"/>
    <property type="project" value="TreeGrafter"/>
</dbReference>
<dbReference type="InterPro" id="IPR026110">
    <property type="entry name" value="LY6G5C"/>
</dbReference>
<evidence type="ECO:0000256" key="2">
    <source>
        <dbReference type="ARBA" id="ARBA00004613"/>
    </source>
</evidence>
<name>A0A6P5J6B2_PHACI</name>
<reference evidence="12" key="1">
    <citation type="submission" date="2025-08" db="UniProtKB">
        <authorList>
            <consortium name="RefSeq"/>
        </authorList>
    </citation>
    <scope>IDENTIFICATION</scope>
    <source>
        <tissue evidence="12">Spleen</tissue>
    </source>
</reference>
<evidence type="ECO:0000313" key="12">
    <source>
        <dbReference type="RefSeq" id="XP_020829745.1"/>
    </source>
</evidence>
<dbReference type="Proteomes" id="UP000515140">
    <property type="component" value="Unplaced"/>
</dbReference>
<feature type="signal peptide" evidence="9">
    <location>
        <begin position="1"/>
        <end position="16"/>
    </location>
</feature>
<dbReference type="RefSeq" id="XP_020829745.1">
    <property type="nucleotide sequence ID" value="XM_020974086.1"/>
</dbReference>
<gene>
    <name evidence="12" type="primary">LY6G5C</name>
</gene>
<protein>
    <recommendedName>
        <fullName evidence="4">Lymphocyte antigen 6 complex locus protein G5c</fullName>
    </recommendedName>
</protein>
<proteinExistence type="predicted"/>
<accession>A0A6P5J6B2</accession>
<evidence type="ECO:0000256" key="7">
    <source>
        <dbReference type="ARBA" id="ARBA00023157"/>
    </source>
</evidence>
<feature type="chain" id="PRO_5028424794" description="Lymphocyte antigen 6 complex locus protein G5c" evidence="9">
    <location>
        <begin position="17"/>
        <end position="159"/>
    </location>
</feature>
<dbReference type="GeneID" id="110199307"/>
<dbReference type="CDD" id="cd23545">
    <property type="entry name" value="TFP_LU_ECD_Ly6G5c"/>
    <property type="match status" value="1"/>
</dbReference>
<keyword evidence="5" id="KW-0964">Secreted</keyword>
<keyword evidence="8" id="KW-0325">Glycoprotein</keyword>
<dbReference type="GO" id="GO:0005576">
    <property type="term" value="C:extracellular region"/>
    <property type="evidence" value="ECO:0007669"/>
    <property type="project" value="UniProtKB-SubCell"/>
</dbReference>